<feature type="domain" description="Cellulase Ig-like" evidence="9">
    <location>
        <begin position="159"/>
        <end position="252"/>
    </location>
</feature>
<reference evidence="10 11" key="1">
    <citation type="submission" date="2024-02" db="EMBL/GenBank/DDBJ databases">
        <title>Haloferula sargassicola NBRC 104335.</title>
        <authorList>
            <person name="Ichikawa N."/>
            <person name="Katano-Makiyama Y."/>
            <person name="Hidaka K."/>
        </authorList>
    </citation>
    <scope>NUCLEOTIDE SEQUENCE [LARGE SCALE GENOMIC DNA]</scope>
    <source>
        <strain evidence="10 11">NBRC 104335</strain>
    </source>
</reference>
<dbReference type="Gene3D" id="2.60.40.10">
    <property type="entry name" value="Immunoglobulins"/>
    <property type="match status" value="1"/>
</dbReference>
<evidence type="ECO:0000256" key="5">
    <source>
        <dbReference type="ARBA" id="ARBA00023326"/>
    </source>
</evidence>
<evidence type="ECO:0000259" key="9">
    <source>
        <dbReference type="Pfam" id="PF02927"/>
    </source>
</evidence>
<name>A0ABP9UMM5_9BACT</name>
<dbReference type="Gene3D" id="2.60.120.200">
    <property type="match status" value="3"/>
</dbReference>
<evidence type="ECO:0000313" key="10">
    <source>
        <dbReference type="EMBL" id="GAA5481274.1"/>
    </source>
</evidence>
<dbReference type="InterPro" id="IPR001701">
    <property type="entry name" value="Glyco_hydro_9"/>
</dbReference>
<feature type="signal peptide" evidence="7">
    <location>
        <begin position="1"/>
        <end position="23"/>
    </location>
</feature>
<keyword evidence="3" id="KW-0119">Carbohydrate metabolism</keyword>
<keyword evidence="11" id="KW-1185">Reference proteome</keyword>
<dbReference type="EMBL" id="BAABRI010000002">
    <property type="protein sequence ID" value="GAA5481274.1"/>
    <property type="molecule type" value="Genomic_DNA"/>
</dbReference>
<dbReference type="InterPro" id="IPR004197">
    <property type="entry name" value="Cellulase_Ig-like"/>
</dbReference>
<evidence type="ECO:0000256" key="3">
    <source>
        <dbReference type="ARBA" id="ARBA00023277"/>
    </source>
</evidence>
<evidence type="ECO:0000256" key="1">
    <source>
        <dbReference type="ARBA" id="ARBA00007072"/>
    </source>
</evidence>
<feature type="domain" description="Glycoside hydrolase family 9" evidence="8">
    <location>
        <begin position="273"/>
        <end position="693"/>
    </location>
</feature>
<feature type="chain" id="PRO_5045903687" evidence="7">
    <location>
        <begin position="24"/>
        <end position="1528"/>
    </location>
</feature>
<dbReference type="Proteomes" id="UP001476282">
    <property type="component" value="Unassembled WGS sequence"/>
</dbReference>
<evidence type="ECO:0000313" key="11">
    <source>
        <dbReference type="Proteomes" id="UP001476282"/>
    </source>
</evidence>
<evidence type="ECO:0000259" key="8">
    <source>
        <dbReference type="Pfam" id="PF00759"/>
    </source>
</evidence>
<gene>
    <name evidence="10" type="ORF">Hsar01_00481</name>
</gene>
<feature type="compositionally biased region" description="Acidic residues" evidence="6">
    <location>
        <begin position="1082"/>
        <end position="1095"/>
    </location>
</feature>
<evidence type="ECO:0000256" key="6">
    <source>
        <dbReference type="SAM" id="MobiDB-lite"/>
    </source>
</evidence>
<keyword evidence="7" id="KW-0732">Signal</keyword>
<dbReference type="SUPFAM" id="SSF49899">
    <property type="entry name" value="Concanavalin A-like lectins/glucanases"/>
    <property type="match status" value="3"/>
</dbReference>
<proteinExistence type="inferred from homology"/>
<dbReference type="PANTHER" id="PTHR22298">
    <property type="entry name" value="ENDO-1,4-BETA-GLUCANASE"/>
    <property type="match status" value="1"/>
</dbReference>
<dbReference type="CDD" id="cd02850">
    <property type="entry name" value="E_set_Cellulase_N"/>
    <property type="match status" value="1"/>
</dbReference>
<dbReference type="SUPFAM" id="SSF81296">
    <property type="entry name" value="E set domains"/>
    <property type="match status" value="1"/>
</dbReference>
<dbReference type="InterPro" id="IPR008928">
    <property type="entry name" value="6-hairpin_glycosidase_sf"/>
</dbReference>
<dbReference type="Pfam" id="PF00759">
    <property type="entry name" value="Glyco_hydro_9"/>
    <property type="match status" value="1"/>
</dbReference>
<protein>
    <submittedName>
        <fullName evidence="10">Uncharacterized protein</fullName>
    </submittedName>
</protein>
<accession>A0ABP9UMM5</accession>
<keyword evidence="5" id="KW-0624">Polysaccharide degradation</keyword>
<dbReference type="InterPro" id="IPR013320">
    <property type="entry name" value="ConA-like_dom_sf"/>
</dbReference>
<evidence type="ECO:0000256" key="7">
    <source>
        <dbReference type="SAM" id="SignalP"/>
    </source>
</evidence>
<keyword evidence="4" id="KW-0326">Glycosidase</keyword>
<feature type="region of interest" description="Disordered" evidence="6">
    <location>
        <begin position="1074"/>
        <end position="1107"/>
    </location>
</feature>
<dbReference type="RefSeq" id="WP_353565429.1">
    <property type="nucleotide sequence ID" value="NZ_BAABRI010000002.1"/>
</dbReference>
<dbReference type="Pfam" id="PF02927">
    <property type="entry name" value="CelD_N"/>
    <property type="match status" value="1"/>
</dbReference>
<comment type="similarity">
    <text evidence="1">Belongs to the glycosyl hydrolase 9 (cellulase E) family.</text>
</comment>
<evidence type="ECO:0000256" key="4">
    <source>
        <dbReference type="ARBA" id="ARBA00023295"/>
    </source>
</evidence>
<organism evidence="10 11">
    <name type="scientific">Haloferula sargassicola</name>
    <dbReference type="NCBI Taxonomy" id="490096"/>
    <lineage>
        <taxon>Bacteria</taxon>
        <taxon>Pseudomonadati</taxon>
        <taxon>Verrucomicrobiota</taxon>
        <taxon>Verrucomicrobiia</taxon>
        <taxon>Verrucomicrobiales</taxon>
        <taxon>Verrucomicrobiaceae</taxon>
        <taxon>Haloferula</taxon>
    </lineage>
</organism>
<evidence type="ECO:0000256" key="2">
    <source>
        <dbReference type="ARBA" id="ARBA00022801"/>
    </source>
</evidence>
<comment type="caution">
    <text evidence="10">The sequence shown here is derived from an EMBL/GenBank/DDBJ whole genome shotgun (WGS) entry which is preliminary data.</text>
</comment>
<dbReference type="InterPro" id="IPR012341">
    <property type="entry name" value="6hp_glycosidase-like_sf"/>
</dbReference>
<sequence>MKCFLVKWTRVACCLLPVLAARADFDEIEGVEGRMPTVGASAARFVTPELIEISHINSTDGSGVPTDWNLVENGSFVAPPAASCEVTLGGSPLAHTIAGFRRRPLYAPLAETDLRVDNRLFLTLAQPVAEGTELVVTTEDWGGSGSTVFHVTLDPDRRSAAIHVNHEGYATSGPKQAMVGYYLGSLGELEVAATSFSVVSEADGSVAFTGSLTVRPDVGYTYQPAPYQEVMQADFSALETPGVYRLKVDGLGVSLPFRIDDDMVLGFARHYLQGLYNQRCGHAVSLPFSRHVHAACHTAPAAIPTADAAFDDTWSFISAANSDASGPAPRLVSAATQLYPILRSGPIDVSGGHHDAGDYSKYTINSAQLIHHLAFIADAAPATAALDNLGIPESGNGKSDLLEEAKIEADFLAKMQDDDGGFFFLVYPQHRKYEDDVLPDEGDPQVVWPKNTAATAAAVGALADLGSSPVFQAQFPAEAALYLQKAQAGWNFLLAAIAEHGFDGSYQKLTHYGDVFGHRDELAWAAAAMFAATGDPVCQQKLIEWYDPASPTTRRWSWWALFEGYGCASRSYAFAARTGKRQPAEMDAACLAGHEQVLAETGAWRATLSGQGAYGSCLDPFSKQQSTAGWLFCSERAFDITVAHLLSPTPAYRTAVIGNANYEFGCNPIDVSYVTGTGWRRQREIVHQYAQNDDRILPPSGIPLGSIQSGFAWTARYGSQLGGLTFPGDGLAQGKYPFYDRWGDAFNTTTEFVVPQQARSLASLAVWAAEAPGADTAWTTLQPQISLPADYVLVGQPVTAEVSCPGIDLSDARVTWEWGGADPWIGGAQCTFTPDQVAPRRLEAEVVLPDGRRLSAARAFGVRSVSGGDPHAPAADTVALYHFDESYEDSSGNDFDLTAQGKVSLAEFAAGWMNVPAGKAVRFHGMGDALSVAIPGAMISADGGPSPLSLEARICVLNYDAYGNGSEPLMALVRSWNSKFGALQDIWVQPARPFIQTDALALVGGSQWQTGFREGEWQHLKITRDAQGHYECLLDGAVIASGDSTEGPFGSGGTWTLTLGNFDGYLDEVRITGTPAVAPPEEPGDPEPGDGDGDGDGGGASTGENIRPFALPFETDSDTIALYHFDGNYDDSSGNGFHLAAAGGVTRVPSFDENGGSQGEVARLSNFGDSLSAMLPDSLVAPGSVSQPLTMEMWIFPRAYKVWGNGTSGNFSLRQNWDSSLAITEDKWLQPAVPSVVSGATTVLPQSSWESYVGLNAWHHLMLTRDEAGVVSFVVDGETVSSVACPNAYGRVNDWLFRIADIDADIDEVRISSVVRQPLPPDAFEADANTIALYHFDGNLTDAGPHALDLTAGGNVSFTSDDLAWMNRPSGQAVRFSNMGDQLTVTIPDSLLVPGNSSPELTVEARILPRAYKAWGIGVASIFRLYQNWDSSFGVMQDKWLTPDRPTVMAGSHTVFANDVWDSAVTAGQWQHLKITNDAQGVVSVWVDEVLVAQQAASFAYGRTNDWVLTIGNIDADIDEVRISNIVR</sequence>
<dbReference type="Pfam" id="PF13385">
    <property type="entry name" value="Laminin_G_3"/>
    <property type="match status" value="1"/>
</dbReference>
<keyword evidence="2" id="KW-0378">Hydrolase</keyword>
<dbReference type="InterPro" id="IPR013783">
    <property type="entry name" value="Ig-like_fold"/>
</dbReference>
<dbReference type="SUPFAM" id="SSF48208">
    <property type="entry name" value="Six-hairpin glycosidases"/>
    <property type="match status" value="1"/>
</dbReference>
<dbReference type="InterPro" id="IPR014756">
    <property type="entry name" value="Ig_E-set"/>
</dbReference>
<dbReference type="Gene3D" id="1.50.10.10">
    <property type="match status" value="1"/>
</dbReference>